<name>A0A501PHC9_9PROT</name>
<dbReference type="OrthoDB" id="5444697at2"/>
<organism evidence="4 5">
    <name type="scientific">Emcibacter nanhaiensis</name>
    <dbReference type="NCBI Taxonomy" id="1505037"/>
    <lineage>
        <taxon>Bacteria</taxon>
        <taxon>Pseudomonadati</taxon>
        <taxon>Pseudomonadota</taxon>
        <taxon>Alphaproteobacteria</taxon>
        <taxon>Emcibacterales</taxon>
        <taxon>Emcibacteraceae</taxon>
        <taxon>Emcibacter</taxon>
    </lineage>
</organism>
<sequence length="372" mass="41240">MRRVFYHYLIPGLVFQSVVIGGGYATGRELVEFFLSNGPLGGLWGLLVTSAIWSIVLMLTFELARLTGSFDYRSFFKVLLGRFWFLYEIPFFLLAFLVLAVLGSASGNIFAENFGINELYGSIGLMAAIAVLAFQKSDVIEKVMASWAIVLYVAYGVLILWGAMIFQDRIVENFTAVSETGEWFEDGFKYATYNIAAIPAILFALGHLGSRREAFTAGFLGGPLAILPAFFLYVVMVGFYPQINGVAVPLKYILDVLDAPWFSIFFQIVIFGTFIETGTALIHMLNERIDHTLQEQQRTMPKSFRPAIAVVVTAAAVFVAAKVGIISLIAQGYGLLTYGFIAFYLVPVMTVGVRKIFRPATLQVHNSDHIDQ</sequence>
<feature type="transmembrane region" description="Helical" evidence="1">
    <location>
        <begin position="306"/>
        <end position="329"/>
    </location>
</feature>
<keyword evidence="1" id="KW-0472">Membrane</keyword>
<comment type="caution">
    <text evidence="4">The sequence shown here is derived from an EMBL/GenBank/DDBJ whole genome shotgun (WGS) entry which is preliminary data.</text>
</comment>
<evidence type="ECO:0000313" key="4">
    <source>
        <dbReference type="EMBL" id="TPD59605.1"/>
    </source>
</evidence>
<feature type="transmembrane region" description="Helical" evidence="1">
    <location>
        <begin position="44"/>
        <end position="64"/>
    </location>
</feature>
<feature type="transmembrane region" description="Helical" evidence="1">
    <location>
        <begin position="187"/>
        <end position="205"/>
    </location>
</feature>
<reference evidence="5" key="1">
    <citation type="submission" date="2019-06" db="EMBL/GenBank/DDBJ databases">
        <title>The complete genome of Emcibacter congregatus ZYLT.</title>
        <authorList>
            <person name="Zhao Z."/>
        </authorList>
    </citation>
    <scope>NUCLEOTIDE SEQUENCE [LARGE SCALE GENOMIC DNA]</scope>
    <source>
        <strain evidence="5">MCCC 1A06723</strain>
    </source>
</reference>
<evidence type="ECO:0000313" key="3">
    <source>
        <dbReference type="EMBL" id="TPD58873.1"/>
    </source>
</evidence>
<evidence type="ECO:0000256" key="1">
    <source>
        <dbReference type="SAM" id="Phobius"/>
    </source>
</evidence>
<evidence type="ECO:0000313" key="5">
    <source>
        <dbReference type="Proteomes" id="UP000319148"/>
    </source>
</evidence>
<dbReference type="EMBL" id="VFIY01000018">
    <property type="protein sequence ID" value="TPD57944.1"/>
    <property type="molecule type" value="Genomic_DNA"/>
</dbReference>
<reference evidence="4" key="2">
    <citation type="submission" date="2019-06" db="EMBL/GenBank/DDBJ databases">
        <authorList>
            <person name="Zhao Z."/>
        </authorList>
    </citation>
    <scope>NUCLEOTIDE SEQUENCE</scope>
    <source>
        <strain evidence="4">MCCC 1A06723</strain>
    </source>
</reference>
<dbReference type="PANTHER" id="PTHR37814">
    <property type="entry name" value="CONSERVED MEMBRANE PROTEIN"/>
    <property type="match status" value="1"/>
</dbReference>
<dbReference type="AlphaFoldDB" id="A0A501PHC9"/>
<keyword evidence="5" id="KW-1185">Reference proteome</keyword>
<feature type="transmembrane region" description="Helical" evidence="1">
    <location>
        <begin position="119"/>
        <end position="135"/>
    </location>
</feature>
<feature type="transmembrane region" description="Helical" evidence="1">
    <location>
        <begin position="335"/>
        <end position="353"/>
    </location>
</feature>
<gene>
    <name evidence="4" type="ORF">FIV46_10560</name>
    <name evidence="3" type="ORF">FIV46_13910</name>
    <name evidence="2" type="ORF">FIV46_17790</name>
</gene>
<evidence type="ECO:0008006" key="6">
    <source>
        <dbReference type="Google" id="ProtNLM"/>
    </source>
</evidence>
<feature type="transmembrane region" description="Helical" evidence="1">
    <location>
        <begin position="261"/>
        <end position="285"/>
    </location>
</feature>
<dbReference type="InterPro" id="IPR038728">
    <property type="entry name" value="YkvI-like"/>
</dbReference>
<dbReference type="RefSeq" id="WP_139940899.1">
    <property type="nucleotide sequence ID" value="NZ_JBHSYP010000015.1"/>
</dbReference>
<feature type="transmembrane region" description="Helical" evidence="1">
    <location>
        <begin position="5"/>
        <end position="24"/>
    </location>
</feature>
<feature type="transmembrane region" description="Helical" evidence="1">
    <location>
        <begin position="85"/>
        <end position="107"/>
    </location>
</feature>
<feature type="transmembrane region" description="Helical" evidence="1">
    <location>
        <begin position="217"/>
        <end position="241"/>
    </location>
</feature>
<dbReference type="EMBL" id="VFIY01000017">
    <property type="protein sequence ID" value="TPD58873.1"/>
    <property type="molecule type" value="Genomic_DNA"/>
</dbReference>
<keyword evidence="1" id="KW-1133">Transmembrane helix</keyword>
<dbReference type="PANTHER" id="PTHR37814:SF1">
    <property type="entry name" value="MEMBRANE PROTEIN"/>
    <property type="match status" value="1"/>
</dbReference>
<keyword evidence="1" id="KW-0812">Transmembrane</keyword>
<feature type="transmembrane region" description="Helical" evidence="1">
    <location>
        <begin position="147"/>
        <end position="167"/>
    </location>
</feature>
<dbReference type="EMBL" id="VFIY01000011">
    <property type="protein sequence ID" value="TPD59605.1"/>
    <property type="molecule type" value="Genomic_DNA"/>
</dbReference>
<evidence type="ECO:0000313" key="2">
    <source>
        <dbReference type="EMBL" id="TPD57944.1"/>
    </source>
</evidence>
<proteinExistence type="predicted"/>
<dbReference type="Proteomes" id="UP000319148">
    <property type="component" value="Unassembled WGS sequence"/>
</dbReference>
<accession>A0A501PHC9</accession>
<protein>
    <recommendedName>
        <fullName evidence="6">Membrane protein YkvI</fullName>
    </recommendedName>
</protein>